<keyword evidence="2" id="KW-0175">Coiled coil</keyword>
<dbReference type="FunFam" id="1.20.80.10:FF:000010">
    <property type="entry name" value="Acyl-CoA-binding domain-containing protein 5"/>
    <property type="match status" value="1"/>
</dbReference>
<dbReference type="InterPro" id="IPR014352">
    <property type="entry name" value="FERM/acyl-CoA-bd_prot_sf"/>
</dbReference>
<organism evidence="5 6">
    <name type="scientific">Oryzias melastigma</name>
    <name type="common">Marine medaka</name>
    <dbReference type="NCBI Taxonomy" id="30732"/>
    <lineage>
        <taxon>Eukaryota</taxon>
        <taxon>Metazoa</taxon>
        <taxon>Chordata</taxon>
        <taxon>Craniata</taxon>
        <taxon>Vertebrata</taxon>
        <taxon>Euteleostomi</taxon>
        <taxon>Actinopterygii</taxon>
        <taxon>Neopterygii</taxon>
        <taxon>Teleostei</taxon>
        <taxon>Neoteleostei</taxon>
        <taxon>Acanthomorphata</taxon>
        <taxon>Ovalentaria</taxon>
        <taxon>Atherinomorphae</taxon>
        <taxon>Beloniformes</taxon>
        <taxon>Adrianichthyidae</taxon>
        <taxon>Oryziinae</taxon>
        <taxon>Oryzias</taxon>
    </lineage>
</organism>
<dbReference type="Gene3D" id="1.20.80.10">
    <property type="match status" value="1"/>
</dbReference>
<dbReference type="GO" id="GO:0000062">
    <property type="term" value="F:fatty-acyl-CoA binding"/>
    <property type="evidence" value="ECO:0007669"/>
    <property type="project" value="InterPro"/>
</dbReference>
<dbReference type="Pfam" id="PF00887">
    <property type="entry name" value="ACBP"/>
    <property type="match status" value="1"/>
</dbReference>
<evidence type="ECO:0000259" key="4">
    <source>
        <dbReference type="PROSITE" id="PS51228"/>
    </source>
</evidence>
<dbReference type="Ensembl" id="ENSOMET00000010006.1">
    <property type="protein sequence ID" value="ENSOMEP00000024337.1"/>
    <property type="gene ID" value="ENSOMEG00000004864.1"/>
</dbReference>
<dbReference type="PANTHER" id="PTHR23310:SF62">
    <property type="entry name" value="ACYL-COA BINDING PROTEIN 1, ISOFORM A"/>
    <property type="match status" value="1"/>
</dbReference>
<dbReference type="PRINTS" id="PR00689">
    <property type="entry name" value="ACOABINDINGP"/>
</dbReference>
<reference evidence="5" key="2">
    <citation type="submission" date="2025-09" db="UniProtKB">
        <authorList>
            <consortium name="Ensembl"/>
        </authorList>
    </citation>
    <scope>IDENTIFICATION</scope>
</reference>
<reference evidence="5" key="1">
    <citation type="submission" date="2025-08" db="UniProtKB">
        <authorList>
            <consortium name="Ensembl"/>
        </authorList>
    </citation>
    <scope>IDENTIFICATION</scope>
</reference>
<proteinExistence type="inferred from homology"/>
<dbReference type="AlphaFoldDB" id="A0A3B3D2H9"/>
<evidence type="ECO:0000256" key="1">
    <source>
        <dbReference type="ARBA" id="ARBA00005567"/>
    </source>
</evidence>
<keyword evidence="3" id="KW-0446">Lipid-binding</keyword>
<dbReference type="STRING" id="30732.ENSOMEP00000024337"/>
<sequence>MSVSTSFSSLHIVLGYDFMGLLCFMQEAFEKAAEEVKVLKAKPDQSEMTELYGLYKQATKGDNNTDRPGFFDFMGKTKWDAWTSKKGLSKEQAMAKYVDLVEKLKVKYGI</sequence>
<protein>
    <submittedName>
        <fullName evidence="5">Diazepam binding inhibitor, acyl-CoA binding protein</fullName>
    </submittedName>
</protein>
<feature type="domain" description="ACB" evidence="4">
    <location>
        <begin position="25"/>
        <end position="110"/>
    </location>
</feature>
<dbReference type="PROSITE" id="PS51228">
    <property type="entry name" value="ACB_2"/>
    <property type="match status" value="1"/>
</dbReference>
<dbReference type="Proteomes" id="UP000261560">
    <property type="component" value="Unplaced"/>
</dbReference>
<dbReference type="PaxDb" id="30732-ENSOMEP00000024337"/>
<comment type="similarity">
    <text evidence="1">Belongs to the ACBP family.</text>
</comment>
<name>A0A3B3D2H9_ORYME</name>
<dbReference type="GO" id="GO:0006631">
    <property type="term" value="P:fatty acid metabolic process"/>
    <property type="evidence" value="ECO:0007669"/>
    <property type="project" value="TreeGrafter"/>
</dbReference>
<dbReference type="PANTHER" id="PTHR23310">
    <property type="entry name" value="ACYL-COA-BINDING PROTEIN, ACBP"/>
    <property type="match status" value="1"/>
</dbReference>
<dbReference type="GeneTree" id="ENSGT00940000154846"/>
<evidence type="ECO:0000313" key="5">
    <source>
        <dbReference type="Ensembl" id="ENSOMEP00000024337.1"/>
    </source>
</evidence>
<keyword evidence="6" id="KW-1185">Reference proteome</keyword>
<evidence type="ECO:0000256" key="2">
    <source>
        <dbReference type="ARBA" id="ARBA00023054"/>
    </source>
</evidence>
<evidence type="ECO:0000313" key="6">
    <source>
        <dbReference type="Proteomes" id="UP000261560"/>
    </source>
</evidence>
<accession>A0A3B3D2H9</accession>
<dbReference type="SUPFAM" id="SSF47027">
    <property type="entry name" value="Acyl-CoA binding protein"/>
    <property type="match status" value="1"/>
</dbReference>
<evidence type="ECO:0000256" key="3">
    <source>
        <dbReference type="ARBA" id="ARBA00023121"/>
    </source>
</evidence>
<dbReference type="InterPro" id="IPR035984">
    <property type="entry name" value="Acyl-CoA-binding_sf"/>
</dbReference>
<dbReference type="InterPro" id="IPR000582">
    <property type="entry name" value="Acyl-CoA-binding_protein"/>
</dbReference>